<gene>
    <name evidence="1" type="ORF">BDQ12DRAFT_684694</name>
</gene>
<protein>
    <submittedName>
        <fullName evidence="1">Uncharacterized protein</fullName>
    </submittedName>
</protein>
<reference evidence="1 2" key="1">
    <citation type="journal article" date="2019" name="Nat. Ecol. Evol.">
        <title>Megaphylogeny resolves global patterns of mushroom evolution.</title>
        <authorList>
            <person name="Varga T."/>
            <person name="Krizsan K."/>
            <person name="Foldi C."/>
            <person name="Dima B."/>
            <person name="Sanchez-Garcia M."/>
            <person name="Sanchez-Ramirez S."/>
            <person name="Szollosi G.J."/>
            <person name="Szarkandi J.G."/>
            <person name="Papp V."/>
            <person name="Albert L."/>
            <person name="Andreopoulos W."/>
            <person name="Angelini C."/>
            <person name="Antonin V."/>
            <person name="Barry K.W."/>
            <person name="Bougher N.L."/>
            <person name="Buchanan P."/>
            <person name="Buyck B."/>
            <person name="Bense V."/>
            <person name="Catcheside P."/>
            <person name="Chovatia M."/>
            <person name="Cooper J."/>
            <person name="Damon W."/>
            <person name="Desjardin D."/>
            <person name="Finy P."/>
            <person name="Geml J."/>
            <person name="Haridas S."/>
            <person name="Hughes K."/>
            <person name="Justo A."/>
            <person name="Karasinski D."/>
            <person name="Kautmanova I."/>
            <person name="Kiss B."/>
            <person name="Kocsube S."/>
            <person name="Kotiranta H."/>
            <person name="LaButti K.M."/>
            <person name="Lechner B.E."/>
            <person name="Liimatainen K."/>
            <person name="Lipzen A."/>
            <person name="Lukacs Z."/>
            <person name="Mihaltcheva S."/>
            <person name="Morgado L.N."/>
            <person name="Niskanen T."/>
            <person name="Noordeloos M.E."/>
            <person name="Ohm R.A."/>
            <person name="Ortiz-Santana B."/>
            <person name="Ovrebo C."/>
            <person name="Racz N."/>
            <person name="Riley R."/>
            <person name="Savchenko A."/>
            <person name="Shiryaev A."/>
            <person name="Soop K."/>
            <person name="Spirin V."/>
            <person name="Szebenyi C."/>
            <person name="Tomsovsky M."/>
            <person name="Tulloss R.E."/>
            <person name="Uehling J."/>
            <person name="Grigoriev I.V."/>
            <person name="Vagvolgyi C."/>
            <person name="Papp T."/>
            <person name="Martin F.M."/>
            <person name="Miettinen O."/>
            <person name="Hibbett D.S."/>
            <person name="Nagy L.G."/>
        </authorList>
    </citation>
    <scope>NUCLEOTIDE SEQUENCE [LARGE SCALE GENOMIC DNA]</scope>
    <source>
        <strain evidence="1 2">CBS 166.37</strain>
    </source>
</reference>
<proteinExistence type="predicted"/>
<name>A0A5C3LY74_9AGAR</name>
<organism evidence="1 2">
    <name type="scientific">Crucibulum laeve</name>
    <dbReference type="NCBI Taxonomy" id="68775"/>
    <lineage>
        <taxon>Eukaryota</taxon>
        <taxon>Fungi</taxon>
        <taxon>Dikarya</taxon>
        <taxon>Basidiomycota</taxon>
        <taxon>Agaricomycotina</taxon>
        <taxon>Agaricomycetes</taxon>
        <taxon>Agaricomycetidae</taxon>
        <taxon>Agaricales</taxon>
        <taxon>Agaricineae</taxon>
        <taxon>Nidulariaceae</taxon>
        <taxon>Crucibulum</taxon>
    </lineage>
</organism>
<evidence type="ECO:0000313" key="1">
    <source>
        <dbReference type="EMBL" id="TFK37792.1"/>
    </source>
</evidence>
<evidence type="ECO:0000313" key="2">
    <source>
        <dbReference type="Proteomes" id="UP000308652"/>
    </source>
</evidence>
<accession>A0A5C3LY74</accession>
<dbReference type="OrthoDB" id="5362978at2759"/>
<dbReference type="EMBL" id="ML213606">
    <property type="protein sequence ID" value="TFK37792.1"/>
    <property type="molecule type" value="Genomic_DNA"/>
</dbReference>
<dbReference type="STRING" id="68775.A0A5C3LY74"/>
<dbReference type="Proteomes" id="UP000308652">
    <property type="component" value="Unassembled WGS sequence"/>
</dbReference>
<dbReference type="AlphaFoldDB" id="A0A5C3LY74"/>
<keyword evidence="2" id="KW-1185">Reference proteome</keyword>
<sequence length="185" mass="21111">MPWPSYIKNAFEIITAGATHEYLFYGPYNTLLNFLFPAEEGYLMSAWFRRPHDGWPVDFTNAFLVLKSSHPVFFIQVKLPGDYESCSARASADEQMRMCFFDLADDIKLPVLYGASALGTRLRFYTYRSTNKLLSPHLIPEDSEANGSDVAPAELWNLDLFSDEGYTRVMQIVNEVKAMVCQHSL</sequence>